<dbReference type="EMBL" id="CP093348">
    <property type="protein sequence ID" value="WOH04006.1"/>
    <property type="molecule type" value="Genomic_DNA"/>
</dbReference>
<sequence>MDFNWGGDLREFRLVGFVEGWIESEVRFGGGDSRDAAGIRQRRGLLVSRGSFEVFAEGLVADFRPEAVVQELVVSEDDCGVTQSKDGEGCENSSTGGKQSFVCVWKSYAVVIVDVRWWRRSRSLLSNGPRWRLYGCCVWVTTEGGEGKLNYRPGSCSKGCG</sequence>
<reference evidence="1" key="1">
    <citation type="journal article" date="2016" name="Nat. Genet.">
        <title>A high-quality carrot genome assembly provides new insights into carotenoid accumulation and asterid genome evolution.</title>
        <authorList>
            <person name="Iorizzo M."/>
            <person name="Ellison S."/>
            <person name="Senalik D."/>
            <person name="Zeng P."/>
            <person name="Satapoomin P."/>
            <person name="Huang J."/>
            <person name="Bowman M."/>
            <person name="Iovene M."/>
            <person name="Sanseverino W."/>
            <person name="Cavagnaro P."/>
            <person name="Yildiz M."/>
            <person name="Macko-Podgorni A."/>
            <person name="Moranska E."/>
            <person name="Grzebelus E."/>
            <person name="Grzebelus D."/>
            <person name="Ashrafi H."/>
            <person name="Zheng Z."/>
            <person name="Cheng S."/>
            <person name="Spooner D."/>
            <person name="Van Deynze A."/>
            <person name="Simon P."/>
        </authorList>
    </citation>
    <scope>NUCLEOTIDE SEQUENCE [LARGE SCALE GENOMIC DNA]</scope>
    <source>
        <tissue evidence="1">Leaf</tissue>
    </source>
</reference>
<protein>
    <submittedName>
        <fullName evidence="1">Uncharacterized protein</fullName>
    </submittedName>
</protein>
<dbReference type="Gramene" id="KZM89918">
    <property type="protein sequence ID" value="KZM89918"/>
    <property type="gene ID" value="DCAR_022719"/>
</dbReference>
<organism evidence="1">
    <name type="scientific">Daucus carota subsp. sativus</name>
    <name type="common">Carrot</name>
    <dbReference type="NCBI Taxonomy" id="79200"/>
    <lineage>
        <taxon>Eukaryota</taxon>
        <taxon>Viridiplantae</taxon>
        <taxon>Streptophyta</taxon>
        <taxon>Embryophyta</taxon>
        <taxon>Tracheophyta</taxon>
        <taxon>Spermatophyta</taxon>
        <taxon>Magnoliopsida</taxon>
        <taxon>eudicotyledons</taxon>
        <taxon>Gunneridae</taxon>
        <taxon>Pentapetalae</taxon>
        <taxon>asterids</taxon>
        <taxon>campanulids</taxon>
        <taxon>Apiales</taxon>
        <taxon>Apiaceae</taxon>
        <taxon>Apioideae</taxon>
        <taxon>Scandiceae</taxon>
        <taxon>Daucinae</taxon>
        <taxon>Daucus</taxon>
        <taxon>Daucus sect. Daucus</taxon>
    </lineage>
</organism>
<proteinExistence type="predicted"/>
<keyword evidence="3" id="KW-1185">Reference proteome</keyword>
<dbReference type="Proteomes" id="UP000077755">
    <property type="component" value="Chromosome 6"/>
</dbReference>
<evidence type="ECO:0000313" key="1">
    <source>
        <dbReference type="EMBL" id="KZM89918.1"/>
    </source>
</evidence>
<evidence type="ECO:0000313" key="3">
    <source>
        <dbReference type="Proteomes" id="UP000077755"/>
    </source>
</evidence>
<accession>A0A164V7A9</accession>
<name>A0A164V7A9_DAUCS</name>
<reference evidence="2" key="2">
    <citation type="submission" date="2022-03" db="EMBL/GenBank/DDBJ databases">
        <title>Draft title - Genomic analysis of global carrot germplasm unveils the trajectory of domestication and the origin of high carotenoid orange carrot.</title>
        <authorList>
            <person name="Iorizzo M."/>
            <person name="Ellison S."/>
            <person name="Senalik D."/>
            <person name="Macko-Podgorni A."/>
            <person name="Grzebelus D."/>
            <person name="Bostan H."/>
            <person name="Rolling W."/>
            <person name="Curaba J."/>
            <person name="Simon P."/>
        </authorList>
    </citation>
    <scope>NUCLEOTIDE SEQUENCE</scope>
    <source>
        <tissue evidence="2">Leaf</tissue>
    </source>
</reference>
<dbReference type="EMBL" id="LNRQ01000006">
    <property type="protein sequence ID" value="KZM89918.1"/>
    <property type="molecule type" value="Genomic_DNA"/>
</dbReference>
<evidence type="ECO:0000313" key="2">
    <source>
        <dbReference type="EMBL" id="WOH04006.1"/>
    </source>
</evidence>
<dbReference type="AlphaFoldDB" id="A0A164V7A9"/>
<gene>
    <name evidence="1" type="ORF">DCAR_022719</name>
    <name evidence="2" type="ORF">DCAR_0623411</name>
</gene>